<name>A0AAQ3MFP3_VIGMU</name>
<dbReference type="Proteomes" id="UP001374535">
    <property type="component" value="Chromosome 11"/>
</dbReference>
<dbReference type="PANTHER" id="PTHR34456">
    <property type="entry name" value="MITOVIRUS RNA-DEPENDENT RNA POLYMERASE"/>
    <property type="match status" value="1"/>
</dbReference>
<evidence type="ECO:0000313" key="2">
    <source>
        <dbReference type="Proteomes" id="UP001374535"/>
    </source>
</evidence>
<evidence type="ECO:0000313" key="1">
    <source>
        <dbReference type="EMBL" id="WVY90137.1"/>
    </source>
</evidence>
<dbReference type="InterPro" id="IPR008686">
    <property type="entry name" value="RNA_pol_mitovir"/>
</dbReference>
<dbReference type="EMBL" id="CP144690">
    <property type="protein sequence ID" value="WVY90137.1"/>
    <property type="molecule type" value="Genomic_DNA"/>
</dbReference>
<keyword evidence="2" id="KW-1185">Reference proteome</keyword>
<gene>
    <name evidence="1" type="ORF">V8G54_035651</name>
</gene>
<organism evidence="1 2">
    <name type="scientific">Vigna mungo</name>
    <name type="common">Black gram</name>
    <name type="synonym">Phaseolus mungo</name>
    <dbReference type="NCBI Taxonomy" id="3915"/>
    <lineage>
        <taxon>Eukaryota</taxon>
        <taxon>Viridiplantae</taxon>
        <taxon>Streptophyta</taxon>
        <taxon>Embryophyta</taxon>
        <taxon>Tracheophyta</taxon>
        <taxon>Spermatophyta</taxon>
        <taxon>Magnoliopsida</taxon>
        <taxon>eudicotyledons</taxon>
        <taxon>Gunneridae</taxon>
        <taxon>Pentapetalae</taxon>
        <taxon>rosids</taxon>
        <taxon>fabids</taxon>
        <taxon>Fabales</taxon>
        <taxon>Fabaceae</taxon>
        <taxon>Papilionoideae</taxon>
        <taxon>50 kb inversion clade</taxon>
        <taxon>NPAAA clade</taxon>
        <taxon>indigoferoid/millettioid clade</taxon>
        <taxon>Phaseoleae</taxon>
        <taxon>Vigna</taxon>
    </lineage>
</organism>
<protein>
    <submittedName>
        <fullName evidence="1">Uncharacterized protein</fullName>
    </submittedName>
</protein>
<sequence length="441" mass="49493">MSYTLVFTLEGGDLEAIPVEVPRIRKDMKMTFSRYLFDKLLSLKTIKWHNILENLISIIDTNNSYRRSDQGTLYRSIPRSQQAYAGVSQSHSLLPVASVSDDPQIIPSFHRKMIMKKDQKADLWVHIYLSILKSIVTPSTGLPRQSQLKNEIVALSKDLILRGYVGSQLGKRDLSGGRKGEKTRGGIFYPTICVMKSFGLYINSHCDYDAGHFGESIDSGSPGRLSQSTEAGAGKRQIFAIGNFVNQRVLKPLHDFLMDTLRSSDRIDEKVSSATDRWPLSLKTNHLIRTLFGGQSVGDCLDAIFSRSMKYPFFAQFEKVYPGQRLTRYAILGDDVCIADENVASLYRQTVNDLGRKRSLPVLTWISGDGRRRPEATSSRGRSLALGDRLAVSLATAKRLPSAKDSFLSQQEDARLHFKELTRLTLPRLSQGLVSRVELEP</sequence>
<reference evidence="1 2" key="1">
    <citation type="journal article" date="2023" name="Life. Sci Alliance">
        <title>Evolutionary insights into 3D genome organization and epigenetic landscape of Vigna mungo.</title>
        <authorList>
            <person name="Junaid A."/>
            <person name="Singh B."/>
            <person name="Bhatia S."/>
        </authorList>
    </citation>
    <scope>NUCLEOTIDE SEQUENCE [LARGE SCALE GENOMIC DNA]</scope>
    <source>
        <strain evidence="1">Urdbean</strain>
    </source>
</reference>
<accession>A0AAQ3MFP3</accession>
<dbReference type="AlphaFoldDB" id="A0AAQ3MFP3"/>
<dbReference type="PANTHER" id="PTHR34456:SF9">
    <property type="entry name" value="MITOVIRUS RNA-DEPENDENT RNA POLYMERASE"/>
    <property type="match status" value="1"/>
</dbReference>
<proteinExistence type="predicted"/>